<evidence type="ECO:0000256" key="1">
    <source>
        <dbReference type="ARBA" id="ARBA00007689"/>
    </source>
</evidence>
<dbReference type="AlphaFoldDB" id="A0A931J491"/>
<reference evidence="3" key="1">
    <citation type="submission" date="2020-12" db="EMBL/GenBank/DDBJ databases">
        <title>The genome sequence of Inhella sp. 1Y17.</title>
        <authorList>
            <person name="Liu Y."/>
        </authorList>
    </citation>
    <scope>NUCLEOTIDE SEQUENCE</scope>
    <source>
        <strain evidence="3">1Y17</strain>
    </source>
</reference>
<sequence length="143" mass="15850">MPRYMIQVRATPSSEAGEFPDDPTLVTRMLAFHDEMAKAGVLLDGAGLQPSSQGFRVRYTAQGEPAVIDGPFAEAKELIAGYTLIEVRSREEALAWARRFPSPFPGQECAIEVRPLFCETLDCPPEEAERQLREQLAQIRQGG</sequence>
<protein>
    <submittedName>
        <fullName evidence="3">YciI family protein</fullName>
    </submittedName>
</protein>
<evidence type="ECO:0000313" key="3">
    <source>
        <dbReference type="EMBL" id="MBH9579324.1"/>
    </source>
</evidence>
<accession>A0A931J491</accession>
<dbReference type="InterPro" id="IPR011008">
    <property type="entry name" value="Dimeric_a/b-barrel"/>
</dbReference>
<gene>
    <name evidence="3" type="ORF">I7X39_20705</name>
</gene>
<dbReference type="Pfam" id="PF03795">
    <property type="entry name" value="YCII"/>
    <property type="match status" value="1"/>
</dbReference>
<dbReference type="SUPFAM" id="SSF54909">
    <property type="entry name" value="Dimeric alpha+beta barrel"/>
    <property type="match status" value="1"/>
</dbReference>
<evidence type="ECO:0000313" key="4">
    <source>
        <dbReference type="Proteomes" id="UP000613266"/>
    </source>
</evidence>
<evidence type="ECO:0000259" key="2">
    <source>
        <dbReference type="Pfam" id="PF03795"/>
    </source>
</evidence>
<feature type="domain" description="YCII-related" evidence="2">
    <location>
        <begin position="3"/>
        <end position="115"/>
    </location>
</feature>
<dbReference type="Gene3D" id="3.30.70.1060">
    <property type="entry name" value="Dimeric alpha+beta barrel"/>
    <property type="match status" value="1"/>
</dbReference>
<comment type="similarity">
    <text evidence="1">Belongs to the YciI family.</text>
</comment>
<proteinExistence type="inferred from homology"/>
<organism evidence="3 4">
    <name type="scientific">Inhella proteolytica</name>
    <dbReference type="NCBI Taxonomy" id="2795029"/>
    <lineage>
        <taxon>Bacteria</taxon>
        <taxon>Pseudomonadati</taxon>
        <taxon>Pseudomonadota</taxon>
        <taxon>Betaproteobacteria</taxon>
        <taxon>Burkholderiales</taxon>
        <taxon>Sphaerotilaceae</taxon>
        <taxon>Inhella</taxon>
    </lineage>
</organism>
<dbReference type="Proteomes" id="UP000613266">
    <property type="component" value="Unassembled WGS sequence"/>
</dbReference>
<name>A0A931J491_9BURK</name>
<dbReference type="PANTHER" id="PTHR35174">
    <property type="entry name" value="BLL7171 PROTEIN-RELATED"/>
    <property type="match status" value="1"/>
</dbReference>
<dbReference type="EMBL" id="JAEDAK010000021">
    <property type="protein sequence ID" value="MBH9579324.1"/>
    <property type="molecule type" value="Genomic_DNA"/>
</dbReference>
<keyword evidence="4" id="KW-1185">Reference proteome</keyword>
<comment type="caution">
    <text evidence="3">The sequence shown here is derived from an EMBL/GenBank/DDBJ whole genome shotgun (WGS) entry which is preliminary data.</text>
</comment>
<dbReference type="InterPro" id="IPR005545">
    <property type="entry name" value="YCII"/>
</dbReference>
<dbReference type="RefSeq" id="WP_198113156.1">
    <property type="nucleotide sequence ID" value="NZ_JAEDAK010000021.1"/>
</dbReference>